<reference evidence="1" key="1">
    <citation type="journal article" date="2023" name="Insect Mol. Biol.">
        <title>Genome sequencing provides insights into the evolution of gene families encoding plant cell wall-degrading enzymes in longhorned beetles.</title>
        <authorList>
            <person name="Shin N.R."/>
            <person name="Okamura Y."/>
            <person name="Kirsch R."/>
            <person name="Pauchet Y."/>
        </authorList>
    </citation>
    <scope>NUCLEOTIDE SEQUENCE</scope>
    <source>
        <strain evidence="1">MMC_N1</strain>
    </source>
</reference>
<dbReference type="Proteomes" id="UP001162164">
    <property type="component" value="Unassembled WGS sequence"/>
</dbReference>
<proteinExistence type="predicted"/>
<evidence type="ECO:0000313" key="2">
    <source>
        <dbReference type="Proteomes" id="UP001162164"/>
    </source>
</evidence>
<sequence length="80" mass="8863">MQSARVLLARSSIRHWRHISKCTPVSQSAEAQAAPVEKLIVPPPSNVDKPVSPKIEKLATEISQLNLIKYLNLVDYSKDG</sequence>
<dbReference type="EMBL" id="JAPWTJ010000477">
    <property type="protein sequence ID" value="KAJ8978067.1"/>
    <property type="molecule type" value="Genomic_DNA"/>
</dbReference>
<name>A0ABQ9JKZ5_9CUCU</name>
<protein>
    <submittedName>
        <fullName evidence="1">Uncharacterized protein</fullName>
    </submittedName>
</protein>
<evidence type="ECO:0000313" key="1">
    <source>
        <dbReference type="EMBL" id="KAJ8978067.1"/>
    </source>
</evidence>
<organism evidence="1 2">
    <name type="scientific">Molorchus minor</name>
    <dbReference type="NCBI Taxonomy" id="1323400"/>
    <lineage>
        <taxon>Eukaryota</taxon>
        <taxon>Metazoa</taxon>
        <taxon>Ecdysozoa</taxon>
        <taxon>Arthropoda</taxon>
        <taxon>Hexapoda</taxon>
        <taxon>Insecta</taxon>
        <taxon>Pterygota</taxon>
        <taxon>Neoptera</taxon>
        <taxon>Endopterygota</taxon>
        <taxon>Coleoptera</taxon>
        <taxon>Polyphaga</taxon>
        <taxon>Cucujiformia</taxon>
        <taxon>Chrysomeloidea</taxon>
        <taxon>Cerambycidae</taxon>
        <taxon>Lamiinae</taxon>
        <taxon>Monochamini</taxon>
        <taxon>Molorchus</taxon>
    </lineage>
</organism>
<gene>
    <name evidence="1" type="ORF">NQ317_000624</name>
</gene>
<keyword evidence="2" id="KW-1185">Reference proteome</keyword>
<accession>A0ABQ9JKZ5</accession>
<comment type="caution">
    <text evidence="1">The sequence shown here is derived from an EMBL/GenBank/DDBJ whole genome shotgun (WGS) entry which is preliminary data.</text>
</comment>